<feature type="non-terminal residue" evidence="2">
    <location>
        <position position="1"/>
    </location>
</feature>
<evidence type="ECO:0000256" key="1">
    <source>
        <dbReference type="SAM" id="Phobius"/>
    </source>
</evidence>
<dbReference type="EMBL" id="JAHUTI010084482">
    <property type="protein sequence ID" value="MED6259561.1"/>
    <property type="molecule type" value="Genomic_DNA"/>
</dbReference>
<proteinExistence type="predicted"/>
<feature type="transmembrane region" description="Helical" evidence="1">
    <location>
        <begin position="6"/>
        <end position="25"/>
    </location>
</feature>
<evidence type="ECO:0000313" key="2">
    <source>
        <dbReference type="EMBL" id="MED6259561.1"/>
    </source>
</evidence>
<keyword evidence="3" id="KW-1185">Reference proteome</keyword>
<keyword evidence="1" id="KW-1133">Transmembrane helix</keyword>
<keyword evidence="1" id="KW-0472">Membrane</keyword>
<evidence type="ECO:0008006" key="4">
    <source>
        <dbReference type="Google" id="ProtNLM"/>
    </source>
</evidence>
<dbReference type="Proteomes" id="UP001345963">
    <property type="component" value="Unassembled WGS sequence"/>
</dbReference>
<keyword evidence="1" id="KW-0812">Transmembrane</keyword>
<reference evidence="2 3" key="1">
    <citation type="submission" date="2021-07" db="EMBL/GenBank/DDBJ databases">
        <authorList>
            <person name="Palmer J.M."/>
        </authorList>
    </citation>
    <scope>NUCLEOTIDE SEQUENCE [LARGE SCALE GENOMIC DNA]</scope>
    <source>
        <strain evidence="2 3">AT_MEX2019</strain>
        <tissue evidence="2">Muscle</tissue>
    </source>
</reference>
<organism evidence="2 3">
    <name type="scientific">Ataeniobius toweri</name>
    <dbReference type="NCBI Taxonomy" id="208326"/>
    <lineage>
        <taxon>Eukaryota</taxon>
        <taxon>Metazoa</taxon>
        <taxon>Chordata</taxon>
        <taxon>Craniata</taxon>
        <taxon>Vertebrata</taxon>
        <taxon>Euteleostomi</taxon>
        <taxon>Actinopterygii</taxon>
        <taxon>Neopterygii</taxon>
        <taxon>Teleostei</taxon>
        <taxon>Neoteleostei</taxon>
        <taxon>Acanthomorphata</taxon>
        <taxon>Ovalentaria</taxon>
        <taxon>Atherinomorphae</taxon>
        <taxon>Cyprinodontiformes</taxon>
        <taxon>Goodeidae</taxon>
        <taxon>Ataeniobius</taxon>
    </lineage>
</organism>
<accession>A0ABU7CBN5</accession>
<gene>
    <name evidence="2" type="ORF">ATANTOWER_025220</name>
</gene>
<name>A0ABU7CBN5_9TELE</name>
<sequence>TPFIAVAVVSVVILTAAVVIIRWRVKGKKTEADEDAVDLEGDVSYATIRHAKKPKREAQVGGGQDAMTYSTVRACSSSAAVSDDPNNLYSVVTSTIN</sequence>
<evidence type="ECO:0000313" key="3">
    <source>
        <dbReference type="Proteomes" id="UP001345963"/>
    </source>
</evidence>
<protein>
    <recommendedName>
        <fullName evidence="4">Dscam</fullName>
    </recommendedName>
</protein>
<comment type="caution">
    <text evidence="2">The sequence shown here is derived from an EMBL/GenBank/DDBJ whole genome shotgun (WGS) entry which is preliminary data.</text>
</comment>